<dbReference type="Proteomes" id="UP001221189">
    <property type="component" value="Unassembled WGS sequence"/>
</dbReference>
<sequence>MQIDDYLDRSYPSHRPGAAVLLAQNGRIIHRAAYGSADMAAQSPLAVKDMFRIGSLTKQFTAAAIMCLHERKLLDVRERLHHYLPAYPAHGQNICLEHLLQHTSGIRCFTDSAGFDQLEASDLSQRQVLDLFQHEALMFAPGAQFSYSNSGYFLLGLVIEKVSGRALAHFFQEEFFAPLGMHATALEGHAGIWPIQGYTEDPDLQAAPPISMATPFAAGALVSTVDDLFRWEQQVGRAGVLSVESWQRMWQPSPLPGGASSGYGYGFETRSIDGLAVVDHDGGISGFSAYSARTLDKSLFVCVLSNNDSGEPSTIEVGEQLIRILAR</sequence>
<organism evidence="2 3">
    <name type="scientific">Roseateles albus</name>
    <dbReference type="NCBI Taxonomy" id="2987525"/>
    <lineage>
        <taxon>Bacteria</taxon>
        <taxon>Pseudomonadati</taxon>
        <taxon>Pseudomonadota</taxon>
        <taxon>Betaproteobacteria</taxon>
        <taxon>Burkholderiales</taxon>
        <taxon>Sphaerotilaceae</taxon>
        <taxon>Roseateles</taxon>
    </lineage>
</organism>
<dbReference type="Gene3D" id="3.40.710.10">
    <property type="entry name" value="DD-peptidase/beta-lactamase superfamily"/>
    <property type="match status" value="1"/>
</dbReference>
<dbReference type="SUPFAM" id="SSF56601">
    <property type="entry name" value="beta-lactamase/transpeptidase-like"/>
    <property type="match status" value="1"/>
</dbReference>
<feature type="domain" description="Beta-lactamase-related" evidence="1">
    <location>
        <begin position="14"/>
        <end position="313"/>
    </location>
</feature>
<gene>
    <name evidence="2" type="ORF">PRZ03_12390</name>
</gene>
<accession>A0ABT5KEL2</accession>
<evidence type="ECO:0000313" key="3">
    <source>
        <dbReference type="Proteomes" id="UP001221189"/>
    </source>
</evidence>
<dbReference type="GO" id="GO:0016787">
    <property type="term" value="F:hydrolase activity"/>
    <property type="evidence" value="ECO:0007669"/>
    <property type="project" value="UniProtKB-KW"/>
</dbReference>
<dbReference type="PANTHER" id="PTHR46825:SF9">
    <property type="entry name" value="BETA-LACTAMASE-RELATED DOMAIN-CONTAINING PROTEIN"/>
    <property type="match status" value="1"/>
</dbReference>
<dbReference type="RefSeq" id="WP_273600580.1">
    <property type="nucleotide sequence ID" value="NZ_JAQQXT010000007.1"/>
</dbReference>
<evidence type="ECO:0000313" key="2">
    <source>
        <dbReference type="EMBL" id="MDC8772372.1"/>
    </source>
</evidence>
<dbReference type="InterPro" id="IPR012338">
    <property type="entry name" value="Beta-lactam/transpept-like"/>
</dbReference>
<dbReference type="Pfam" id="PF00144">
    <property type="entry name" value="Beta-lactamase"/>
    <property type="match status" value="1"/>
</dbReference>
<proteinExistence type="predicted"/>
<keyword evidence="2" id="KW-0378">Hydrolase</keyword>
<dbReference type="EMBL" id="JAQQXT010000007">
    <property type="protein sequence ID" value="MDC8772372.1"/>
    <property type="molecule type" value="Genomic_DNA"/>
</dbReference>
<dbReference type="PANTHER" id="PTHR46825">
    <property type="entry name" value="D-ALANYL-D-ALANINE-CARBOXYPEPTIDASE/ENDOPEPTIDASE AMPH"/>
    <property type="match status" value="1"/>
</dbReference>
<dbReference type="InterPro" id="IPR001466">
    <property type="entry name" value="Beta-lactam-related"/>
</dbReference>
<reference evidence="2 3" key="1">
    <citation type="submission" date="2022-10" db="EMBL/GenBank/DDBJ databases">
        <title>Paucibacter sp. hw1 Genome sequencing.</title>
        <authorList>
            <person name="Park S."/>
        </authorList>
    </citation>
    <scope>NUCLEOTIDE SEQUENCE [LARGE SCALE GENOMIC DNA]</scope>
    <source>
        <strain evidence="3">hw1</strain>
    </source>
</reference>
<comment type="caution">
    <text evidence="2">The sequence shown here is derived from an EMBL/GenBank/DDBJ whole genome shotgun (WGS) entry which is preliminary data.</text>
</comment>
<protein>
    <submittedName>
        <fullName evidence="2">Serine hydrolase</fullName>
    </submittedName>
</protein>
<name>A0ABT5KEL2_9BURK</name>
<dbReference type="InterPro" id="IPR050491">
    <property type="entry name" value="AmpC-like"/>
</dbReference>
<keyword evidence="3" id="KW-1185">Reference proteome</keyword>
<evidence type="ECO:0000259" key="1">
    <source>
        <dbReference type="Pfam" id="PF00144"/>
    </source>
</evidence>